<dbReference type="CDD" id="cd00156">
    <property type="entry name" value="REC"/>
    <property type="match status" value="1"/>
</dbReference>
<dbReference type="Gene3D" id="3.40.50.2300">
    <property type="match status" value="1"/>
</dbReference>
<evidence type="ECO:0000313" key="5">
    <source>
        <dbReference type="Proteomes" id="UP000247565"/>
    </source>
</evidence>
<dbReference type="InterPro" id="IPR011006">
    <property type="entry name" value="CheY-like_superfamily"/>
</dbReference>
<accession>A0A318N7T1</accession>
<name>A0A318N7T1_9PROT</name>
<dbReference type="GeneID" id="83703386"/>
<keyword evidence="5" id="KW-1185">Reference proteome</keyword>
<feature type="domain" description="Response regulatory" evidence="3">
    <location>
        <begin position="6"/>
        <end position="115"/>
    </location>
</feature>
<reference evidence="4 5" key="1">
    <citation type="submission" date="2018-05" db="EMBL/GenBank/DDBJ databases">
        <title>Reference genomes for bee gut microbiota database.</title>
        <authorList>
            <person name="Ellegaard K.M."/>
        </authorList>
    </citation>
    <scope>NUCLEOTIDE SEQUENCE [LARGE SCALE GENOMIC DNA]</scope>
    <source>
        <strain evidence="4 5">ESL0284</strain>
    </source>
</reference>
<dbReference type="Proteomes" id="UP000247565">
    <property type="component" value="Unassembled WGS sequence"/>
</dbReference>
<dbReference type="InterPro" id="IPR001789">
    <property type="entry name" value="Sig_transdc_resp-reg_receiver"/>
</dbReference>
<protein>
    <recommendedName>
        <fullName evidence="3">Response regulatory domain-containing protein</fullName>
    </recommendedName>
</protein>
<dbReference type="SUPFAM" id="SSF52172">
    <property type="entry name" value="CheY-like"/>
    <property type="match status" value="1"/>
</dbReference>
<dbReference type="PANTHER" id="PTHR44591">
    <property type="entry name" value="STRESS RESPONSE REGULATOR PROTEIN 1"/>
    <property type="match status" value="1"/>
</dbReference>
<organism evidence="4 5">
    <name type="scientific">Commensalibacter melissae</name>
    <dbReference type="NCBI Taxonomy" id="2070537"/>
    <lineage>
        <taxon>Bacteria</taxon>
        <taxon>Pseudomonadati</taxon>
        <taxon>Pseudomonadota</taxon>
        <taxon>Alphaproteobacteria</taxon>
        <taxon>Acetobacterales</taxon>
        <taxon>Acetobacteraceae</taxon>
    </lineage>
</organism>
<proteinExistence type="predicted"/>
<dbReference type="InterPro" id="IPR050595">
    <property type="entry name" value="Bact_response_regulator"/>
</dbReference>
<dbReference type="EMBL" id="QGLT01000001">
    <property type="protein sequence ID" value="PXZ01924.1"/>
    <property type="molecule type" value="Genomic_DNA"/>
</dbReference>
<evidence type="ECO:0000256" key="2">
    <source>
        <dbReference type="PROSITE-ProRule" id="PRU00169"/>
    </source>
</evidence>
<dbReference type="RefSeq" id="WP_110438442.1">
    <property type="nucleotide sequence ID" value="NZ_CP033087.1"/>
</dbReference>
<evidence type="ECO:0000256" key="1">
    <source>
        <dbReference type="ARBA" id="ARBA00022553"/>
    </source>
</evidence>
<gene>
    <name evidence="4" type="ORF">DK869_02715</name>
</gene>
<dbReference type="PANTHER" id="PTHR44591:SF3">
    <property type="entry name" value="RESPONSE REGULATORY DOMAIN-CONTAINING PROTEIN"/>
    <property type="match status" value="1"/>
</dbReference>
<dbReference type="GO" id="GO:0000160">
    <property type="term" value="P:phosphorelay signal transduction system"/>
    <property type="evidence" value="ECO:0007669"/>
    <property type="project" value="InterPro"/>
</dbReference>
<feature type="modified residue" description="4-aspartylphosphate" evidence="2">
    <location>
        <position position="55"/>
    </location>
</feature>
<evidence type="ECO:0000259" key="3">
    <source>
        <dbReference type="PROSITE" id="PS50110"/>
    </source>
</evidence>
<dbReference type="AlphaFoldDB" id="A0A318N7T1"/>
<dbReference type="PROSITE" id="PS50110">
    <property type="entry name" value="RESPONSE_REGULATORY"/>
    <property type="match status" value="1"/>
</dbReference>
<keyword evidence="1 2" id="KW-0597">Phosphoprotein</keyword>
<evidence type="ECO:0000313" key="4">
    <source>
        <dbReference type="EMBL" id="PXZ01924.1"/>
    </source>
</evidence>
<dbReference type="OrthoDB" id="7278751at2"/>
<dbReference type="Pfam" id="PF00072">
    <property type="entry name" value="Response_reg"/>
    <property type="match status" value="1"/>
</dbReference>
<sequence>MLSNTSLLIIEDQPEICDLIKLSFANRIPTIQLAHSLAEAAELIKETSFTLMIVDVYLPDGDPYPLILKMLQKKCRVLLMSGNFQINQRINDLPFPRIEKPFRIKNLIKKVEETVSNPLSDELIELAS</sequence>
<comment type="caution">
    <text evidence="4">The sequence shown here is derived from an EMBL/GenBank/DDBJ whole genome shotgun (WGS) entry which is preliminary data.</text>
</comment>